<keyword evidence="1" id="KW-0472">Membrane</keyword>
<dbReference type="EMBL" id="DTBH01000171">
    <property type="protein sequence ID" value="HGQ77910.1"/>
    <property type="molecule type" value="Genomic_DNA"/>
</dbReference>
<accession>A0A7V4FJN8</accession>
<feature type="transmembrane region" description="Helical" evidence="1">
    <location>
        <begin position="130"/>
        <end position="154"/>
    </location>
</feature>
<feature type="transmembrane region" description="Helical" evidence="1">
    <location>
        <begin position="12"/>
        <end position="39"/>
    </location>
</feature>
<feature type="transmembrane region" description="Helical" evidence="1">
    <location>
        <begin position="268"/>
        <end position="287"/>
    </location>
</feature>
<evidence type="ECO:0000313" key="2">
    <source>
        <dbReference type="EMBL" id="HGQ77910.1"/>
    </source>
</evidence>
<dbReference type="Pfam" id="PF09971">
    <property type="entry name" value="DUF2206"/>
    <property type="match status" value="1"/>
</dbReference>
<feature type="transmembrane region" description="Helical" evidence="1">
    <location>
        <begin position="76"/>
        <end position="97"/>
    </location>
</feature>
<sequence>MDEKLETLDLILFSTGLSIALLMLLGLLTNGLAPLFGIYNPLSTLPLLIVFSIFIILGGIGACLKSSKSPKFEISFSPPILLLTGLLFFSVAGAMIVNVYGSNVFLLLMIIIIAIVFTVSLIAKNLPSGYYSTATFVIALSLLWHTSLISNYIVGFNSDVPRELYIFKNTLGRTYWEHVNPYFGNSQSGRIHAMLSVTILPTVYSTLLNLEATWVFKVIFPLIFSLVPLGLYKLYVSLFDEKRAFASVFFFMSYEVFYTEMLGLNRQIIGELFFVLLLFTILAKKLTGASKMLCFALFSFGLVTSHYGVAEIFLFLILFTFLPLFILKRESKRISFGMVILFFVLMFSWYLYIANQVVFDSILEYGEYVRDQLQDFLNPVSRGTEVMRGLGLESPPTIWNMISRVFAYITEFLIVVGFLDLVFMKRKMFVRDYIILNIIAMTLLSALIVVPGLANTMNMTRFYHILLFILSPMCVVGAEFICHRLSKNKEKLYASVVLITVLMLYFLFQTSFVYEIVGVKSWSLPLSKYRMQPLELYTQFGYSSEPCVFSAQWLARNINVKVAKIHADVSTRNNVLFSYGMVTKEEVFVLSNVTTVKNSEIVYFGRLNLIDGVILGTRYAWNISDLTFLQNINTIYSNGESGIYQGVD</sequence>
<gene>
    <name evidence="2" type="ORF">ENU12_08470</name>
</gene>
<organism evidence="2">
    <name type="scientific">Fervidobacterium pennivorans</name>
    <dbReference type="NCBI Taxonomy" id="93466"/>
    <lineage>
        <taxon>Bacteria</taxon>
        <taxon>Thermotogati</taxon>
        <taxon>Thermotogota</taxon>
        <taxon>Thermotogae</taxon>
        <taxon>Thermotogales</taxon>
        <taxon>Fervidobacteriaceae</taxon>
        <taxon>Fervidobacterium</taxon>
    </lineage>
</organism>
<evidence type="ECO:0000256" key="1">
    <source>
        <dbReference type="SAM" id="Phobius"/>
    </source>
</evidence>
<keyword evidence="1" id="KW-1133">Transmembrane helix</keyword>
<dbReference type="AlphaFoldDB" id="A0A7V4FJN8"/>
<keyword evidence="1" id="KW-0812">Transmembrane</keyword>
<feature type="transmembrane region" description="Helical" evidence="1">
    <location>
        <begin position="189"/>
        <end position="207"/>
    </location>
</feature>
<feature type="transmembrane region" description="Helical" evidence="1">
    <location>
        <begin position="334"/>
        <end position="353"/>
    </location>
</feature>
<feature type="transmembrane region" description="Helical" evidence="1">
    <location>
        <begin position="462"/>
        <end position="481"/>
    </location>
</feature>
<reference evidence="2" key="1">
    <citation type="journal article" date="2020" name="mSystems">
        <title>Genome- and Community-Level Interaction Insights into Carbon Utilization and Element Cycling Functions of Hydrothermarchaeota in Hydrothermal Sediment.</title>
        <authorList>
            <person name="Zhou Z."/>
            <person name="Liu Y."/>
            <person name="Xu W."/>
            <person name="Pan J."/>
            <person name="Luo Z.H."/>
            <person name="Li M."/>
        </authorList>
    </citation>
    <scope>NUCLEOTIDE SEQUENCE [LARGE SCALE GENOMIC DNA]</scope>
    <source>
        <strain evidence="2">SpSt-640</strain>
    </source>
</reference>
<dbReference type="InterPro" id="IPR018701">
    <property type="entry name" value="DUF2206_membrane"/>
</dbReference>
<proteinExistence type="predicted"/>
<feature type="transmembrane region" description="Helical" evidence="1">
    <location>
        <begin position="435"/>
        <end position="456"/>
    </location>
</feature>
<feature type="transmembrane region" description="Helical" evidence="1">
    <location>
        <begin position="45"/>
        <end position="64"/>
    </location>
</feature>
<feature type="transmembrane region" description="Helical" evidence="1">
    <location>
        <begin position="214"/>
        <end position="232"/>
    </location>
</feature>
<feature type="transmembrane region" description="Helical" evidence="1">
    <location>
        <begin position="103"/>
        <end position="123"/>
    </location>
</feature>
<protein>
    <submittedName>
        <fullName evidence="2">DUF2206 domain-containing protein</fullName>
    </submittedName>
</protein>
<feature type="transmembrane region" description="Helical" evidence="1">
    <location>
        <begin position="307"/>
        <end position="327"/>
    </location>
</feature>
<feature type="transmembrane region" description="Helical" evidence="1">
    <location>
        <begin position="493"/>
        <end position="514"/>
    </location>
</feature>
<feature type="transmembrane region" description="Helical" evidence="1">
    <location>
        <begin position="405"/>
        <end position="423"/>
    </location>
</feature>
<comment type="caution">
    <text evidence="2">The sequence shown here is derived from an EMBL/GenBank/DDBJ whole genome shotgun (WGS) entry which is preliminary data.</text>
</comment>
<name>A0A7V4FJN8_FERPE</name>